<evidence type="ECO:0000313" key="2">
    <source>
        <dbReference type="EMBL" id="GGC39590.1"/>
    </source>
</evidence>
<keyword evidence="1" id="KW-0732">Signal</keyword>
<proteinExistence type="predicted"/>
<protein>
    <recommendedName>
        <fullName evidence="4">Repeat domain-containing protein</fullName>
    </recommendedName>
</protein>
<dbReference type="InterPro" id="IPR028994">
    <property type="entry name" value="Integrin_alpha_N"/>
</dbReference>
<dbReference type="EMBL" id="BMIK01000014">
    <property type="protein sequence ID" value="GGC39590.1"/>
    <property type="molecule type" value="Genomic_DNA"/>
</dbReference>
<gene>
    <name evidence="2" type="ORF">GCM10011386_34610</name>
</gene>
<dbReference type="InterPro" id="IPR013517">
    <property type="entry name" value="FG-GAP"/>
</dbReference>
<comment type="caution">
    <text evidence="2">The sequence shown here is derived from an EMBL/GenBank/DDBJ whole genome shotgun (WGS) entry which is preliminary data.</text>
</comment>
<name>A0ABQ1MIL6_9SPHI</name>
<dbReference type="Pfam" id="PF13517">
    <property type="entry name" value="FG-GAP_3"/>
    <property type="match status" value="1"/>
</dbReference>
<dbReference type="PANTHER" id="PTHR44103:SF1">
    <property type="entry name" value="PROPROTEIN CONVERTASE P"/>
    <property type="match status" value="1"/>
</dbReference>
<reference evidence="3" key="1">
    <citation type="journal article" date="2019" name="Int. J. Syst. Evol. Microbiol.">
        <title>The Global Catalogue of Microorganisms (GCM) 10K type strain sequencing project: providing services to taxonomists for standard genome sequencing and annotation.</title>
        <authorList>
            <consortium name="The Broad Institute Genomics Platform"/>
            <consortium name="The Broad Institute Genome Sequencing Center for Infectious Disease"/>
            <person name="Wu L."/>
            <person name="Ma J."/>
        </authorList>
    </citation>
    <scope>NUCLEOTIDE SEQUENCE [LARGE SCALE GENOMIC DNA]</scope>
    <source>
        <strain evidence="3">CGMCC 1.15342</strain>
    </source>
</reference>
<dbReference type="Gene3D" id="2.130.10.130">
    <property type="entry name" value="Integrin alpha, N-terminal"/>
    <property type="match status" value="1"/>
</dbReference>
<organism evidence="2 3">
    <name type="scientific">Parapedobacter defluvii</name>
    <dbReference type="NCBI Taxonomy" id="2045106"/>
    <lineage>
        <taxon>Bacteria</taxon>
        <taxon>Pseudomonadati</taxon>
        <taxon>Bacteroidota</taxon>
        <taxon>Sphingobacteriia</taxon>
        <taxon>Sphingobacteriales</taxon>
        <taxon>Sphingobacteriaceae</taxon>
        <taxon>Parapedobacter</taxon>
    </lineage>
</organism>
<evidence type="ECO:0000313" key="3">
    <source>
        <dbReference type="Proteomes" id="UP000597338"/>
    </source>
</evidence>
<dbReference type="Proteomes" id="UP000597338">
    <property type="component" value="Unassembled WGS sequence"/>
</dbReference>
<dbReference type="SUPFAM" id="SSF69318">
    <property type="entry name" value="Integrin alpha N-terminal domain"/>
    <property type="match status" value="1"/>
</dbReference>
<evidence type="ECO:0008006" key="4">
    <source>
        <dbReference type="Google" id="ProtNLM"/>
    </source>
</evidence>
<dbReference type="PANTHER" id="PTHR44103">
    <property type="entry name" value="PROPROTEIN CONVERTASE P"/>
    <property type="match status" value="1"/>
</dbReference>
<sequence length="382" mass="43427">MFYPSLVAVLGMACLTGREPQFSAETIDDRIEVGHDLTIGDVDGDGKPDIILADSHRVVWYRNGDWKRFVMVENLTNYDGACVAARDIDGDGKAEIAVASDSVYYLIRPENPTHLWTPISLRQAPTAHRVQWVKVSDSTYQLVVLPKHRMENRDGQAQAANIRMYEKPAELTLLWKERFVELPLPLAHDLDVYDYGDREVLYISGEGGIMGFYFKDERWVRNTADWLARGRRLGKASIGTVVSRNAHVFAAIEPHHGNMVSIYTPGLTDSALVYDKIKRKVLERKMEMGYGLGMADFLNLGRDQVVAGWKKPNEDGHFGIKLYVPFNPYWEAIDVYWLDRGTIACEDLDIEDLDGDGKPDIVAYGNATHNLKIYWNRTEWQL</sequence>
<evidence type="ECO:0000256" key="1">
    <source>
        <dbReference type="ARBA" id="ARBA00022729"/>
    </source>
</evidence>
<keyword evidence="3" id="KW-1185">Reference proteome</keyword>
<dbReference type="RefSeq" id="WP_188752723.1">
    <property type="nucleotide sequence ID" value="NZ_BMIK01000014.1"/>
</dbReference>
<accession>A0ABQ1MIL6</accession>